<proteinExistence type="predicted"/>
<evidence type="ECO:0000313" key="1">
    <source>
        <dbReference type="EMBL" id="KAL0399929.1"/>
    </source>
</evidence>
<dbReference type="PANTHER" id="PTHR33710">
    <property type="entry name" value="BNAC02G09200D PROTEIN"/>
    <property type="match status" value="1"/>
</dbReference>
<accession>A0AAW2T5C8</accession>
<dbReference type="Gene3D" id="3.60.10.10">
    <property type="entry name" value="Endonuclease/exonuclease/phosphatase"/>
    <property type="match status" value="1"/>
</dbReference>
<organism evidence="1">
    <name type="scientific">Sesamum radiatum</name>
    <name type="common">Black benniseed</name>
    <dbReference type="NCBI Taxonomy" id="300843"/>
    <lineage>
        <taxon>Eukaryota</taxon>
        <taxon>Viridiplantae</taxon>
        <taxon>Streptophyta</taxon>
        <taxon>Embryophyta</taxon>
        <taxon>Tracheophyta</taxon>
        <taxon>Spermatophyta</taxon>
        <taxon>Magnoliopsida</taxon>
        <taxon>eudicotyledons</taxon>
        <taxon>Gunneridae</taxon>
        <taxon>Pentapetalae</taxon>
        <taxon>asterids</taxon>
        <taxon>lamiids</taxon>
        <taxon>Lamiales</taxon>
        <taxon>Pedaliaceae</taxon>
        <taxon>Sesamum</taxon>
    </lineage>
</organism>
<sequence>MANKYFRECLRDCDMTDIGYKGDIFTWSNHRETPHTVRARLDRACCSPKWTCLFPFDKVMHEAVACSDHALLCINLSQNSIKQPNRKRRQFRFEVAWTSSLECADVDHHTWNSPKASIEIIYYGS</sequence>
<protein>
    <submittedName>
        <fullName evidence="1">Uncharacterized protein</fullName>
    </submittedName>
</protein>
<dbReference type="EMBL" id="JACGWJ010000009">
    <property type="protein sequence ID" value="KAL0399929.1"/>
    <property type="molecule type" value="Genomic_DNA"/>
</dbReference>
<dbReference type="SUPFAM" id="SSF56219">
    <property type="entry name" value="DNase I-like"/>
    <property type="match status" value="1"/>
</dbReference>
<dbReference type="PANTHER" id="PTHR33710:SF71">
    <property type="entry name" value="ENDONUCLEASE_EXONUCLEASE_PHOSPHATASE DOMAIN-CONTAINING PROTEIN"/>
    <property type="match status" value="1"/>
</dbReference>
<dbReference type="InterPro" id="IPR036691">
    <property type="entry name" value="Endo/exonu/phosph_ase_sf"/>
</dbReference>
<reference evidence="1" key="1">
    <citation type="submission" date="2020-06" db="EMBL/GenBank/DDBJ databases">
        <authorList>
            <person name="Li T."/>
            <person name="Hu X."/>
            <person name="Zhang T."/>
            <person name="Song X."/>
            <person name="Zhang H."/>
            <person name="Dai N."/>
            <person name="Sheng W."/>
            <person name="Hou X."/>
            <person name="Wei L."/>
        </authorList>
    </citation>
    <scope>NUCLEOTIDE SEQUENCE</scope>
    <source>
        <strain evidence="1">G02</strain>
        <tissue evidence="1">Leaf</tissue>
    </source>
</reference>
<comment type="caution">
    <text evidence="1">The sequence shown here is derived from an EMBL/GenBank/DDBJ whole genome shotgun (WGS) entry which is preliminary data.</text>
</comment>
<reference evidence="1" key="2">
    <citation type="journal article" date="2024" name="Plant">
        <title>Genomic evolution and insights into agronomic trait innovations of Sesamum species.</title>
        <authorList>
            <person name="Miao H."/>
            <person name="Wang L."/>
            <person name="Qu L."/>
            <person name="Liu H."/>
            <person name="Sun Y."/>
            <person name="Le M."/>
            <person name="Wang Q."/>
            <person name="Wei S."/>
            <person name="Zheng Y."/>
            <person name="Lin W."/>
            <person name="Duan Y."/>
            <person name="Cao H."/>
            <person name="Xiong S."/>
            <person name="Wang X."/>
            <person name="Wei L."/>
            <person name="Li C."/>
            <person name="Ma Q."/>
            <person name="Ju M."/>
            <person name="Zhao R."/>
            <person name="Li G."/>
            <person name="Mu C."/>
            <person name="Tian Q."/>
            <person name="Mei H."/>
            <person name="Zhang T."/>
            <person name="Gao T."/>
            <person name="Zhang H."/>
        </authorList>
    </citation>
    <scope>NUCLEOTIDE SEQUENCE</scope>
    <source>
        <strain evidence="1">G02</strain>
    </source>
</reference>
<gene>
    <name evidence="1" type="ORF">Sradi_2336200</name>
</gene>
<dbReference type="AlphaFoldDB" id="A0AAW2T5C8"/>
<name>A0AAW2T5C8_SESRA</name>